<evidence type="ECO:0000256" key="3">
    <source>
        <dbReference type="SAM" id="MobiDB-lite"/>
    </source>
</evidence>
<name>A0AAN9ASS4_9CAEN</name>
<gene>
    <name evidence="5" type="ORF">V1264_008037</name>
</gene>
<feature type="transmembrane region" description="Helical" evidence="4">
    <location>
        <begin position="393"/>
        <end position="413"/>
    </location>
</feature>
<keyword evidence="4" id="KW-1133">Transmembrane helix</keyword>
<dbReference type="GO" id="GO:0005886">
    <property type="term" value="C:plasma membrane"/>
    <property type="evidence" value="ECO:0007669"/>
    <property type="project" value="TreeGrafter"/>
</dbReference>
<dbReference type="PANTHER" id="PTHR12625">
    <property type="entry name" value="LIPOCALIN-1 INTERACTING MEMBRANE RECEPTOR LIMR"/>
    <property type="match status" value="1"/>
</dbReference>
<keyword evidence="4" id="KW-0812">Transmembrane</keyword>
<feature type="transmembrane region" description="Helical" evidence="4">
    <location>
        <begin position="62"/>
        <end position="85"/>
    </location>
</feature>
<feature type="transmembrane region" description="Helical" evidence="4">
    <location>
        <begin position="355"/>
        <end position="381"/>
    </location>
</feature>
<comment type="caution">
    <text evidence="5">The sequence shown here is derived from an EMBL/GenBank/DDBJ whole genome shotgun (WGS) entry which is preliminary data.</text>
</comment>
<proteinExistence type="inferred from homology"/>
<feature type="transmembrane region" description="Helical" evidence="4">
    <location>
        <begin position="20"/>
        <end position="41"/>
    </location>
</feature>
<dbReference type="GO" id="GO:0004888">
    <property type="term" value="F:transmembrane signaling receptor activity"/>
    <property type="evidence" value="ECO:0007669"/>
    <property type="project" value="TreeGrafter"/>
</dbReference>
<evidence type="ECO:0000256" key="2">
    <source>
        <dbReference type="SAM" id="Coils"/>
    </source>
</evidence>
<feature type="transmembrane region" description="Helical" evidence="4">
    <location>
        <begin position="433"/>
        <end position="456"/>
    </location>
</feature>
<feature type="transmembrane region" description="Helical" evidence="4">
    <location>
        <begin position="301"/>
        <end position="322"/>
    </location>
</feature>
<dbReference type="Pfam" id="PF04791">
    <property type="entry name" value="LMBR1"/>
    <property type="match status" value="1"/>
</dbReference>
<feature type="transmembrane region" description="Helical" evidence="4">
    <location>
        <begin position="195"/>
        <end position="216"/>
    </location>
</feature>
<dbReference type="InterPro" id="IPR006876">
    <property type="entry name" value="LMBR1-like_membr_prot"/>
</dbReference>
<evidence type="ECO:0000256" key="4">
    <source>
        <dbReference type="SAM" id="Phobius"/>
    </source>
</evidence>
<sequence length="500" mass="56355">MDDPEVTLQEQIFHNAVREHIISLLLFMLLYVSSYITICQFRRRADREDMYAGEEDAAVYRIALWLCTFTLSVSAGAVLLLPMSIVSNEVLHMYPRSYYVKWLNTSLIQGLWNQIFFLSNLAIFILMPFAYFFTEAEGFSGSKKGLMSRVYETFMVLALLAVVVLGIAWVVSSLINEDHHSKQQLFDVWHIYLPYLYSFISFIGVLVLLSCTPLGVSRMFTVMGELIVKPKFLRDIEEELNTVRLEEEHLRRKIHCKHFAPSQIANGHTNMDVLVFQLEEMQANRQQLEKRQQVSSWRKNLVYPLVMLLLLALTVFCILNVAQNTILVLIGMKALPTVAKDTVLGLSSLSTFGPIGAALEIVLILYLICTAVVGFFGLPYLCRLQPRRGDTSMVKIIMNCSVLLVLSSALPIVSKMLGITNFDLIGNFGSMDWLGNFYLIFTINVVFAAATSVSLVTKFTAAVRQEIYLRLKAAIVSGDKKSPSSPSAGMNGSLKEEKED</sequence>
<evidence type="ECO:0000313" key="5">
    <source>
        <dbReference type="EMBL" id="KAK7092256.1"/>
    </source>
</evidence>
<dbReference type="InterPro" id="IPR008075">
    <property type="entry name" value="LIMR"/>
</dbReference>
<dbReference type="AlphaFoldDB" id="A0AAN9ASS4"/>
<feature type="region of interest" description="Disordered" evidence="3">
    <location>
        <begin position="478"/>
        <end position="500"/>
    </location>
</feature>
<comment type="similarity">
    <text evidence="1">Belongs to the LIMR family.</text>
</comment>
<reference evidence="5 6" key="1">
    <citation type="submission" date="2024-02" db="EMBL/GenBank/DDBJ databases">
        <title>Chromosome-scale genome assembly of the rough periwinkle Littorina saxatilis.</title>
        <authorList>
            <person name="De Jode A."/>
            <person name="Faria R."/>
            <person name="Formenti G."/>
            <person name="Sims Y."/>
            <person name="Smith T.P."/>
            <person name="Tracey A."/>
            <person name="Wood J.M.D."/>
            <person name="Zagrodzka Z.B."/>
            <person name="Johannesson K."/>
            <person name="Butlin R.K."/>
            <person name="Leder E.H."/>
        </authorList>
    </citation>
    <scope>NUCLEOTIDE SEQUENCE [LARGE SCALE GENOMIC DNA]</scope>
    <source>
        <strain evidence="5">Snail1</strain>
        <tissue evidence="5">Muscle</tissue>
    </source>
</reference>
<feature type="coiled-coil region" evidence="2">
    <location>
        <begin position="233"/>
        <end position="291"/>
    </location>
</feature>
<dbReference type="GO" id="GO:0007165">
    <property type="term" value="P:signal transduction"/>
    <property type="evidence" value="ECO:0007669"/>
    <property type="project" value="TreeGrafter"/>
</dbReference>
<dbReference type="EMBL" id="JBAMIC010000021">
    <property type="protein sequence ID" value="KAK7092256.1"/>
    <property type="molecule type" value="Genomic_DNA"/>
</dbReference>
<dbReference type="PRINTS" id="PR01692">
    <property type="entry name" value="LIPOCALINIMR"/>
</dbReference>
<accession>A0AAN9ASS4</accession>
<feature type="transmembrane region" description="Helical" evidence="4">
    <location>
        <begin position="111"/>
        <end position="133"/>
    </location>
</feature>
<keyword evidence="6" id="KW-1185">Reference proteome</keyword>
<keyword evidence="4" id="KW-0472">Membrane</keyword>
<dbReference type="PANTHER" id="PTHR12625:SF0">
    <property type="entry name" value="PROTEIN LILIPOD"/>
    <property type="match status" value="1"/>
</dbReference>
<protein>
    <submittedName>
        <fullName evidence="5">Uncharacterized protein</fullName>
    </submittedName>
</protein>
<evidence type="ECO:0000313" key="6">
    <source>
        <dbReference type="Proteomes" id="UP001374579"/>
    </source>
</evidence>
<organism evidence="5 6">
    <name type="scientific">Littorina saxatilis</name>
    <dbReference type="NCBI Taxonomy" id="31220"/>
    <lineage>
        <taxon>Eukaryota</taxon>
        <taxon>Metazoa</taxon>
        <taxon>Spiralia</taxon>
        <taxon>Lophotrochozoa</taxon>
        <taxon>Mollusca</taxon>
        <taxon>Gastropoda</taxon>
        <taxon>Caenogastropoda</taxon>
        <taxon>Littorinimorpha</taxon>
        <taxon>Littorinoidea</taxon>
        <taxon>Littorinidae</taxon>
        <taxon>Littorina</taxon>
    </lineage>
</organism>
<evidence type="ECO:0000256" key="1">
    <source>
        <dbReference type="ARBA" id="ARBA00010487"/>
    </source>
</evidence>
<keyword evidence="2" id="KW-0175">Coiled coil</keyword>
<feature type="transmembrane region" description="Helical" evidence="4">
    <location>
        <begin position="154"/>
        <end position="175"/>
    </location>
</feature>
<dbReference type="Proteomes" id="UP001374579">
    <property type="component" value="Unassembled WGS sequence"/>
</dbReference>